<keyword evidence="2" id="KW-0732">Signal</keyword>
<feature type="compositionally biased region" description="Polar residues" evidence="1">
    <location>
        <begin position="90"/>
        <end position="101"/>
    </location>
</feature>
<dbReference type="eggNOG" id="ENOG502SKNN">
    <property type="taxonomic scope" value="Eukaryota"/>
</dbReference>
<dbReference type="PANTHER" id="PTHR35606">
    <property type="entry name" value="CELLULOSE-BINDING FAMILY II PROTEIN"/>
    <property type="match status" value="1"/>
</dbReference>
<feature type="compositionally biased region" description="Low complexity" evidence="1">
    <location>
        <begin position="68"/>
        <end position="82"/>
    </location>
</feature>
<dbReference type="STRING" id="164328.H3GN37"/>
<protein>
    <recommendedName>
        <fullName evidence="5">Neutral zinc metallopeptidase</fullName>
    </recommendedName>
</protein>
<feature type="compositionally biased region" description="Polar residues" evidence="1">
    <location>
        <begin position="259"/>
        <end position="286"/>
    </location>
</feature>
<proteinExistence type="predicted"/>
<reference evidence="3" key="2">
    <citation type="submission" date="2015-06" db="UniProtKB">
        <authorList>
            <consortium name="EnsemblProtists"/>
        </authorList>
    </citation>
    <scope>IDENTIFICATION</scope>
    <source>
        <strain evidence="3">Pr102</strain>
    </source>
</reference>
<dbReference type="EnsemblProtists" id="Phyra77985">
    <property type="protein sequence ID" value="Phyra77985"/>
    <property type="gene ID" value="Phyra77985"/>
</dbReference>
<feature type="compositionally biased region" description="Low complexity" evidence="1">
    <location>
        <begin position="416"/>
        <end position="425"/>
    </location>
</feature>
<feature type="compositionally biased region" description="Low complexity" evidence="1">
    <location>
        <begin position="331"/>
        <end position="400"/>
    </location>
</feature>
<dbReference type="VEuPathDB" id="FungiDB:KRP23_241"/>
<evidence type="ECO:0008006" key="5">
    <source>
        <dbReference type="Google" id="ProtNLM"/>
    </source>
</evidence>
<feature type="compositionally biased region" description="Low complexity" evidence="1">
    <location>
        <begin position="287"/>
        <end position="324"/>
    </location>
</feature>
<feature type="region of interest" description="Disordered" evidence="1">
    <location>
        <begin position="26"/>
        <end position="435"/>
    </location>
</feature>
<evidence type="ECO:0000313" key="3">
    <source>
        <dbReference type="EnsemblProtists" id="Phyra77985"/>
    </source>
</evidence>
<name>H3GN37_PHYRM</name>
<dbReference type="SUPFAM" id="SSF55486">
    <property type="entry name" value="Metalloproteases ('zincins'), catalytic domain"/>
    <property type="match status" value="2"/>
</dbReference>
<feature type="compositionally biased region" description="Polar residues" evidence="1">
    <location>
        <begin position="117"/>
        <end position="149"/>
    </location>
</feature>
<feature type="compositionally biased region" description="Gly residues" evidence="1">
    <location>
        <begin position="104"/>
        <end position="114"/>
    </location>
</feature>
<feature type="compositionally biased region" description="Polar residues" evidence="1">
    <location>
        <begin position="401"/>
        <end position="415"/>
    </location>
</feature>
<feature type="compositionally biased region" description="Low complexity" evidence="1">
    <location>
        <begin position="150"/>
        <end position="159"/>
    </location>
</feature>
<dbReference type="InParanoid" id="H3GN37"/>
<reference evidence="4" key="1">
    <citation type="journal article" date="2006" name="Science">
        <title>Phytophthora genome sequences uncover evolutionary origins and mechanisms of pathogenesis.</title>
        <authorList>
            <person name="Tyler B.M."/>
            <person name="Tripathy S."/>
            <person name="Zhang X."/>
            <person name="Dehal P."/>
            <person name="Jiang R.H."/>
            <person name="Aerts A."/>
            <person name="Arredondo F.D."/>
            <person name="Baxter L."/>
            <person name="Bensasson D."/>
            <person name="Beynon J.L."/>
            <person name="Chapman J."/>
            <person name="Damasceno C.M."/>
            <person name="Dorrance A.E."/>
            <person name="Dou D."/>
            <person name="Dickerman A.W."/>
            <person name="Dubchak I.L."/>
            <person name="Garbelotto M."/>
            <person name="Gijzen M."/>
            <person name="Gordon S.G."/>
            <person name="Govers F."/>
            <person name="Grunwald N.J."/>
            <person name="Huang W."/>
            <person name="Ivors K.L."/>
            <person name="Jones R.W."/>
            <person name="Kamoun S."/>
            <person name="Krampis K."/>
            <person name="Lamour K.H."/>
            <person name="Lee M.K."/>
            <person name="McDonald W.H."/>
            <person name="Medina M."/>
            <person name="Meijer H.J."/>
            <person name="Nordberg E.K."/>
            <person name="Maclean D.J."/>
            <person name="Ospina-Giraldo M.D."/>
            <person name="Morris P.F."/>
            <person name="Phuntumart V."/>
            <person name="Putnam N.H."/>
            <person name="Rash S."/>
            <person name="Rose J.K."/>
            <person name="Sakihama Y."/>
            <person name="Salamov A.A."/>
            <person name="Savidor A."/>
            <person name="Scheuring C.F."/>
            <person name="Smith B.M."/>
            <person name="Sobral B.W."/>
            <person name="Terry A."/>
            <person name="Torto-Alalibo T.A."/>
            <person name="Win J."/>
            <person name="Xu Z."/>
            <person name="Zhang H."/>
            <person name="Grigoriev I.V."/>
            <person name="Rokhsar D.S."/>
            <person name="Boore J.L."/>
        </authorList>
    </citation>
    <scope>NUCLEOTIDE SEQUENCE [LARGE SCALE GENOMIC DNA]</scope>
    <source>
        <strain evidence="4">Pr102</strain>
    </source>
</reference>
<feature type="compositionally biased region" description="Polar residues" evidence="1">
    <location>
        <begin position="208"/>
        <end position="221"/>
    </location>
</feature>
<keyword evidence="4" id="KW-1185">Reference proteome</keyword>
<evidence type="ECO:0000313" key="4">
    <source>
        <dbReference type="Proteomes" id="UP000005238"/>
    </source>
</evidence>
<organism evidence="3 4">
    <name type="scientific">Phytophthora ramorum</name>
    <name type="common">Sudden oak death agent</name>
    <dbReference type="NCBI Taxonomy" id="164328"/>
    <lineage>
        <taxon>Eukaryota</taxon>
        <taxon>Sar</taxon>
        <taxon>Stramenopiles</taxon>
        <taxon>Oomycota</taxon>
        <taxon>Peronosporomycetes</taxon>
        <taxon>Peronosporales</taxon>
        <taxon>Peronosporaceae</taxon>
        <taxon>Phytophthora</taxon>
    </lineage>
</organism>
<accession>H3GN37</accession>
<feature type="compositionally biased region" description="Polar residues" evidence="1">
    <location>
        <begin position="426"/>
        <end position="435"/>
    </location>
</feature>
<evidence type="ECO:0000256" key="2">
    <source>
        <dbReference type="SAM" id="SignalP"/>
    </source>
</evidence>
<feature type="chain" id="PRO_5003585753" description="Neutral zinc metallopeptidase" evidence="2">
    <location>
        <begin position="25"/>
        <end position="699"/>
    </location>
</feature>
<dbReference type="AlphaFoldDB" id="H3GN37"/>
<dbReference type="OMA" id="SGNQGWS"/>
<feature type="compositionally biased region" description="Low complexity" evidence="1">
    <location>
        <begin position="169"/>
        <end position="183"/>
    </location>
</feature>
<feature type="compositionally biased region" description="Low complexity" evidence="1">
    <location>
        <begin position="193"/>
        <end position="207"/>
    </location>
</feature>
<sequence length="699" mass="71660">MATSRFPRASAVLLTATLAATASAIEFGSENDVTQTAGTVAPGGEMPASTAASGANGFGNFDSPTQWTASSSNNAPTNSPVVASSGSGGWSQPTTTDTPTVWSGGSGQSSGSGQGWASPTTDSPSVWAPTSGQASGSGNQGWSQPISTDSPSGWTPSSGEGSGTGGQGWTSTASSTAWTPSSGEGSGTGGQGWTSTASSTAWTPSSGESSGYDDQSLTVDCSGSSEGGWSPGGELSLECSGSDDAQTPDTGLSLECSGSDDTSSPGNDFSLECSGSSEETPSVATSTAGSSNFTPTTTTAPTTSSGADEQPSPTASSSSTAASAEYGDTPQTSSTQSSSDATTSTAASGTADQGSSQATQTSTESSSTTESSSNTAQSTASSSNTATSTASSSNTASSATQGGSDATQGGSDATQTSGNSTSSGNHATFGTVTSKSGECVIGNPNAYVSTADIDWIWENRIGPDAPTRDANWNVADNKNWIMDHIVHNKGSLNYCVRWDSTKKLSKTVASKFKAMLERQYAAWNEWLIGYGCWPYDEIKVNLVGFAVKDASLLDWTDDSLGTITVGDLDSEGVPQCDQSCYRFYDVGLQTWTDTSSCKGEPFDLSLWPKQGLEGGFGYDWGQEVNLENMLSTVDEDQLVIVAHEIGHGFGLPDFYEDADKPNAQWPSCIMMAGSSMTVTPSDGWMLRRVLEHIKSRYNF</sequence>
<feature type="signal peptide" evidence="2">
    <location>
        <begin position="1"/>
        <end position="24"/>
    </location>
</feature>
<dbReference type="EMBL" id="DS566025">
    <property type="status" value="NOT_ANNOTATED_CDS"/>
    <property type="molecule type" value="Genomic_DNA"/>
</dbReference>
<dbReference type="VEuPathDB" id="FungiDB:KRP22_10356"/>
<dbReference type="Proteomes" id="UP000005238">
    <property type="component" value="Unassembled WGS sequence"/>
</dbReference>
<evidence type="ECO:0000256" key="1">
    <source>
        <dbReference type="SAM" id="MobiDB-lite"/>
    </source>
</evidence>
<dbReference type="PANTHER" id="PTHR35606:SF4">
    <property type="entry name" value="CELLULOSE-BINDING FAMILY II PROTEIN"/>
    <property type="match status" value="1"/>
</dbReference>
<dbReference type="HOGENOM" id="CLU_016835_4_0_1"/>